<feature type="transmembrane region" description="Helical" evidence="1">
    <location>
        <begin position="6"/>
        <end position="24"/>
    </location>
</feature>
<dbReference type="EMBL" id="CP006720">
    <property type="protein sequence ID" value="AHI58238.1"/>
    <property type="molecule type" value="Genomic_DNA"/>
</dbReference>
<dbReference type="Proteomes" id="UP000019260">
    <property type="component" value="Chromosome"/>
</dbReference>
<keyword evidence="1" id="KW-0812">Transmembrane</keyword>
<keyword evidence="1" id="KW-1133">Transmembrane helix</keyword>
<sequence>MFKIKPGFWLIIIFGLIGVLFIFFKHPNC</sequence>
<evidence type="ECO:0000256" key="1">
    <source>
        <dbReference type="SAM" id="Phobius"/>
    </source>
</evidence>
<keyword evidence="1" id="KW-0472">Membrane</keyword>
<dbReference type="AlphaFoldDB" id="W6ALS4"/>
<protein>
    <submittedName>
        <fullName evidence="2">Uncharacterized protein</fullName>
    </submittedName>
</protein>
<accession>W6ALS4</accession>
<evidence type="ECO:0000313" key="3">
    <source>
        <dbReference type="Proteomes" id="UP000019260"/>
    </source>
</evidence>
<name>W6ALS4_9MOLU</name>
<reference evidence="2 3" key="1">
    <citation type="submission" date="2013-09" db="EMBL/GenBank/DDBJ databases">
        <title>Complete genome sequence of Spiroplasma mirum suckling mouse cataract agent.</title>
        <authorList>
            <person name="Landry C.A."/>
            <person name="Bastian F.O."/>
            <person name="Thune R.L."/>
        </authorList>
    </citation>
    <scope>NUCLEOTIDE SEQUENCE [LARGE SCALE GENOMIC DNA]</scope>
    <source>
        <strain evidence="2 3">SMCA</strain>
    </source>
</reference>
<proteinExistence type="predicted"/>
<dbReference type="STRING" id="838561.P344_04580"/>
<organism evidence="2 3">
    <name type="scientific">Spiroplasma mirum ATCC 29335</name>
    <dbReference type="NCBI Taxonomy" id="838561"/>
    <lineage>
        <taxon>Bacteria</taxon>
        <taxon>Bacillati</taxon>
        <taxon>Mycoplasmatota</taxon>
        <taxon>Mollicutes</taxon>
        <taxon>Entomoplasmatales</taxon>
        <taxon>Spiroplasmataceae</taxon>
        <taxon>Spiroplasma</taxon>
    </lineage>
</organism>
<dbReference type="KEGG" id="smia:P344_04580"/>
<dbReference type="HOGENOM" id="CLU_3410232_0_0_14"/>
<keyword evidence="3" id="KW-1185">Reference proteome</keyword>
<evidence type="ECO:0000313" key="2">
    <source>
        <dbReference type="EMBL" id="AHI58238.1"/>
    </source>
</evidence>
<gene>
    <name evidence="2" type="ORF">P344_04580</name>
</gene>